<evidence type="ECO:0000256" key="1">
    <source>
        <dbReference type="SAM" id="MobiDB-lite"/>
    </source>
</evidence>
<dbReference type="EMBL" id="JAKIXB020000025">
    <property type="protein sequence ID" value="KAL1597607.1"/>
    <property type="molecule type" value="Genomic_DNA"/>
</dbReference>
<evidence type="ECO:0000313" key="3">
    <source>
        <dbReference type="Proteomes" id="UP001521222"/>
    </source>
</evidence>
<gene>
    <name evidence="2" type="ORF">SLS59_007304</name>
</gene>
<proteinExistence type="predicted"/>
<comment type="caution">
    <text evidence="2">The sequence shown here is derived from an EMBL/GenBank/DDBJ whole genome shotgun (WGS) entry which is preliminary data.</text>
</comment>
<feature type="compositionally biased region" description="Basic residues" evidence="1">
    <location>
        <begin position="10"/>
        <end position="28"/>
    </location>
</feature>
<feature type="region of interest" description="Disordered" evidence="1">
    <location>
        <begin position="169"/>
        <end position="227"/>
    </location>
</feature>
<evidence type="ECO:0000313" key="2">
    <source>
        <dbReference type="EMBL" id="KAL1597607.1"/>
    </source>
</evidence>
<sequence>MDDWQDHALSTRHMHNRNSRRPSGKGKAKGIFDVRKTFGEYEVKCASWERALGELDDEDRNDDEASFELLRLTEDGQGVLGELVLPGVLRASVVLAASRKTLDVITTHLSGEDQESSSSSSDENEDENQDPDDKDEDDDEDNGNPPDRFTTFEKNSFRSPKFWLAWNGSLSLPKEDTPPPTPSHTTHTTHARKNSHFTSDSPPPSPTLHRTGSSFPPPKPAATTTQQTAAEGLGYVTFAGNDCRKFKGTLNCKELGWKDVAFSGFKAVSRSESDRQVLWAGRDAETGWKEDGDEGERGARLDSRRRVVFD</sequence>
<reference evidence="2 3" key="1">
    <citation type="submission" date="2024-02" db="EMBL/GenBank/DDBJ databases">
        <title>De novo assembly and annotation of 12 fungi associated with fruit tree decline syndrome in Ontario, Canada.</title>
        <authorList>
            <person name="Sulman M."/>
            <person name="Ellouze W."/>
            <person name="Ilyukhin E."/>
        </authorList>
    </citation>
    <scope>NUCLEOTIDE SEQUENCE [LARGE SCALE GENOMIC DNA]</scope>
    <source>
        <strain evidence="2 3">M97-236</strain>
    </source>
</reference>
<protein>
    <submittedName>
        <fullName evidence="2">Uncharacterized protein</fullName>
    </submittedName>
</protein>
<feature type="region of interest" description="Disordered" evidence="1">
    <location>
        <begin position="283"/>
        <end position="310"/>
    </location>
</feature>
<dbReference type="Proteomes" id="UP001521222">
    <property type="component" value="Unassembled WGS sequence"/>
</dbReference>
<name>A0ABR3QZP2_9PLEO</name>
<feature type="region of interest" description="Disordered" evidence="1">
    <location>
        <begin position="1"/>
        <end position="29"/>
    </location>
</feature>
<accession>A0ABR3QZP2</accession>
<feature type="compositionally biased region" description="Acidic residues" evidence="1">
    <location>
        <begin position="122"/>
        <end position="142"/>
    </location>
</feature>
<organism evidence="2 3">
    <name type="scientific">Nothophoma quercina</name>
    <dbReference type="NCBI Taxonomy" id="749835"/>
    <lineage>
        <taxon>Eukaryota</taxon>
        <taxon>Fungi</taxon>
        <taxon>Dikarya</taxon>
        <taxon>Ascomycota</taxon>
        <taxon>Pezizomycotina</taxon>
        <taxon>Dothideomycetes</taxon>
        <taxon>Pleosporomycetidae</taxon>
        <taxon>Pleosporales</taxon>
        <taxon>Pleosporineae</taxon>
        <taxon>Didymellaceae</taxon>
        <taxon>Nothophoma</taxon>
    </lineage>
</organism>
<keyword evidence="3" id="KW-1185">Reference proteome</keyword>
<feature type="region of interest" description="Disordered" evidence="1">
    <location>
        <begin position="107"/>
        <end position="155"/>
    </location>
</feature>